<keyword evidence="3" id="KW-0560">Oxidoreductase</keyword>
<feature type="transmembrane region" description="Helical" evidence="4">
    <location>
        <begin position="20"/>
        <end position="44"/>
    </location>
</feature>
<feature type="domain" description="Ferric reductase NAD binding" evidence="6">
    <location>
        <begin position="238"/>
        <end position="316"/>
    </location>
</feature>
<dbReference type="GO" id="GO:0006826">
    <property type="term" value="P:iron ion transport"/>
    <property type="evidence" value="ECO:0007669"/>
    <property type="project" value="TreeGrafter"/>
</dbReference>
<evidence type="ECO:0008006" key="9">
    <source>
        <dbReference type="Google" id="ProtNLM"/>
    </source>
</evidence>
<dbReference type="InterPro" id="IPR013121">
    <property type="entry name" value="Fe_red_NAD-bd_6"/>
</dbReference>
<evidence type="ECO:0000256" key="3">
    <source>
        <dbReference type="ARBA" id="ARBA00023002"/>
    </source>
</evidence>
<protein>
    <recommendedName>
        <fullName evidence="9">FAD-binding FR-type domain-containing protein</fullName>
    </recommendedName>
</protein>
<proteinExistence type="predicted"/>
<dbReference type="InterPro" id="IPR051410">
    <property type="entry name" value="Ferric/Cupric_Reductase"/>
</dbReference>
<dbReference type="GO" id="GO:0015677">
    <property type="term" value="P:copper ion import"/>
    <property type="evidence" value="ECO:0007669"/>
    <property type="project" value="TreeGrafter"/>
</dbReference>
<dbReference type="Gene3D" id="3.40.50.80">
    <property type="entry name" value="Nucleotide-binding domain of ferredoxin-NADP reductase (FNR) module"/>
    <property type="match status" value="1"/>
</dbReference>
<keyword evidence="1" id="KW-0813">Transport</keyword>
<dbReference type="InterPro" id="IPR039261">
    <property type="entry name" value="FNR_nucleotide-bd"/>
</dbReference>
<keyword evidence="8" id="KW-1185">Reference proteome</keyword>
<evidence type="ECO:0000256" key="4">
    <source>
        <dbReference type="SAM" id="Phobius"/>
    </source>
</evidence>
<keyword evidence="4" id="KW-0812">Transmembrane</keyword>
<evidence type="ECO:0000313" key="7">
    <source>
        <dbReference type="EMBL" id="KEY75287.1"/>
    </source>
</evidence>
<dbReference type="AlphaFoldDB" id="A0A084BCK8"/>
<accession>A0A084BCK8</accession>
<feature type="domain" description="FAD-binding 8" evidence="5">
    <location>
        <begin position="173"/>
        <end position="230"/>
    </location>
</feature>
<dbReference type="SUPFAM" id="SSF52343">
    <property type="entry name" value="Ferredoxin reductase-like, C-terminal NADP-linked domain"/>
    <property type="match status" value="1"/>
</dbReference>
<gene>
    <name evidence="7" type="ORF">S7711_11293</name>
</gene>
<dbReference type="Pfam" id="PF08030">
    <property type="entry name" value="NAD_binding_6"/>
    <property type="match status" value="1"/>
</dbReference>
<dbReference type="GO" id="GO:0005886">
    <property type="term" value="C:plasma membrane"/>
    <property type="evidence" value="ECO:0007669"/>
    <property type="project" value="TreeGrafter"/>
</dbReference>
<sequence>MSINEWGKVYKVLPRYLRRLGIVTWVDLILPLSLILGNSLALSIGVSDVRGFGKRAGLVSTINIMPLFLGGQMNMTVKGYSVGARFCALIHRWLSGILAVESTVHLIVTLSAERPDSFTPSLAAAIAANRQPYYFLPFVYPAFCVDVGAQPKISLSWMLSMYTYDYQEHGHIEPLHPFCVAWWYSKDGSDYIVLIIEKKNGFTKQLCSHRSIELNNNVEMAALIEGPYGRELDLDSYGTVLLFATGIGIAAQLSYIWQLLNRFQTSQSRTKKIQLYWQVDREVHTAWVADRMIELKNQDTSQILDIHIYVVGDFLSLETKEGSRVPRGKLRIGVTYEAMNVDNIVKQESGQRQGRLAILTCVDKETGVSIRESVSDLRGDIVSLKELEFRPDTFSSLDIERNIP</sequence>
<dbReference type="Proteomes" id="UP000028045">
    <property type="component" value="Unassembled WGS sequence"/>
</dbReference>
<dbReference type="Pfam" id="PF08022">
    <property type="entry name" value="FAD_binding_8"/>
    <property type="match status" value="1"/>
</dbReference>
<reference evidence="7 8" key="1">
    <citation type="journal article" date="2014" name="BMC Genomics">
        <title>Comparative genome sequencing reveals chemotype-specific gene clusters in the toxigenic black mold Stachybotrys.</title>
        <authorList>
            <person name="Semeiks J."/>
            <person name="Borek D."/>
            <person name="Otwinowski Z."/>
            <person name="Grishin N.V."/>
        </authorList>
    </citation>
    <scope>NUCLEOTIDE SEQUENCE [LARGE SCALE GENOMIC DNA]</scope>
    <source>
        <strain evidence="8">CBS 109288 / IBT 7711</strain>
    </source>
</reference>
<dbReference type="OrthoDB" id="4494341at2759"/>
<name>A0A084BCK8_STACB</name>
<dbReference type="PANTHER" id="PTHR32361">
    <property type="entry name" value="FERRIC/CUPRIC REDUCTASE TRANSMEMBRANE COMPONENT"/>
    <property type="match status" value="1"/>
</dbReference>
<keyword evidence="2" id="KW-0249">Electron transport</keyword>
<evidence type="ECO:0000313" key="8">
    <source>
        <dbReference type="Proteomes" id="UP000028045"/>
    </source>
</evidence>
<dbReference type="CDD" id="cd06186">
    <property type="entry name" value="NOX_Duox_like_FAD_NADP"/>
    <property type="match status" value="1"/>
</dbReference>
<keyword evidence="4" id="KW-1133">Transmembrane helix</keyword>
<keyword evidence="4" id="KW-0472">Membrane</keyword>
<dbReference type="PANTHER" id="PTHR32361:SF26">
    <property type="entry name" value="FAD-BINDING 8 DOMAIN-CONTAINING PROTEIN-RELATED"/>
    <property type="match status" value="1"/>
</dbReference>
<dbReference type="InterPro" id="IPR013112">
    <property type="entry name" value="FAD-bd_8"/>
</dbReference>
<dbReference type="GO" id="GO:0000293">
    <property type="term" value="F:ferric-chelate reductase activity"/>
    <property type="evidence" value="ECO:0007669"/>
    <property type="project" value="TreeGrafter"/>
</dbReference>
<evidence type="ECO:0000259" key="5">
    <source>
        <dbReference type="Pfam" id="PF08022"/>
    </source>
</evidence>
<evidence type="ECO:0000256" key="2">
    <source>
        <dbReference type="ARBA" id="ARBA00022982"/>
    </source>
</evidence>
<dbReference type="GO" id="GO:0006879">
    <property type="term" value="P:intracellular iron ion homeostasis"/>
    <property type="evidence" value="ECO:0007669"/>
    <property type="project" value="TreeGrafter"/>
</dbReference>
<evidence type="ECO:0000259" key="6">
    <source>
        <dbReference type="Pfam" id="PF08030"/>
    </source>
</evidence>
<organism evidence="7 8">
    <name type="scientific">Stachybotrys chartarum (strain CBS 109288 / IBT 7711)</name>
    <name type="common">Toxic black mold</name>
    <name type="synonym">Stilbospora chartarum</name>
    <dbReference type="NCBI Taxonomy" id="1280523"/>
    <lineage>
        <taxon>Eukaryota</taxon>
        <taxon>Fungi</taxon>
        <taxon>Dikarya</taxon>
        <taxon>Ascomycota</taxon>
        <taxon>Pezizomycotina</taxon>
        <taxon>Sordariomycetes</taxon>
        <taxon>Hypocreomycetidae</taxon>
        <taxon>Hypocreales</taxon>
        <taxon>Stachybotryaceae</taxon>
        <taxon>Stachybotrys</taxon>
    </lineage>
</organism>
<dbReference type="EMBL" id="KL647379">
    <property type="protein sequence ID" value="KEY75287.1"/>
    <property type="molecule type" value="Genomic_DNA"/>
</dbReference>
<evidence type="ECO:0000256" key="1">
    <source>
        <dbReference type="ARBA" id="ARBA00022448"/>
    </source>
</evidence>
<dbReference type="HOGENOM" id="CLU_010365_8_1_1"/>